<dbReference type="NCBIfam" id="NF002708">
    <property type="entry name" value="PRK02515.1"/>
    <property type="match status" value="1"/>
</dbReference>
<evidence type="ECO:0000256" key="4">
    <source>
        <dbReference type="ARBA" id="ARBA00023078"/>
    </source>
</evidence>
<dbReference type="OrthoDB" id="463369at2"/>
<dbReference type="STRING" id="395961.Cyan7425_2652"/>
<protein>
    <submittedName>
        <fullName evidence="7">Photosystem II oxygen evolving complex protein PsbU</fullName>
    </submittedName>
</protein>
<name>B8HJQ2_CYAP4</name>
<evidence type="ECO:0000313" key="7">
    <source>
        <dbReference type="EMBL" id="ACL45005.1"/>
    </source>
</evidence>
<evidence type="ECO:0000256" key="6">
    <source>
        <dbReference type="ARBA" id="ARBA00023276"/>
    </source>
</evidence>
<dbReference type="GO" id="GO:0015979">
    <property type="term" value="P:photosynthesis"/>
    <property type="evidence" value="ECO:0007669"/>
    <property type="project" value="InterPro"/>
</dbReference>
<dbReference type="KEGG" id="cyn:Cyan7425_2652"/>
<dbReference type="SUPFAM" id="SSF81585">
    <property type="entry name" value="PsbU/PolX domain-like"/>
    <property type="match status" value="1"/>
</dbReference>
<dbReference type="Gene3D" id="1.10.150.320">
    <property type="entry name" value="Photosystem II 12 kDa extrinsic protein"/>
    <property type="match status" value="1"/>
</dbReference>
<evidence type="ECO:0000256" key="1">
    <source>
        <dbReference type="ARBA" id="ARBA00004170"/>
    </source>
</evidence>
<keyword evidence="6" id="KW-0604">Photosystem II</keyword>
<dbReference type="EMBL" id="CP001344">
    <property type="protein sequence ID" value="ACL45005.1"/>
    <property type="molecule type" value="Genomic_DNA"/>
</dbReference>
<dbReference type="Pfam" id="PF06514">
    <property type="entry name" value="PsbU"/>
    <property type="match status" value="1"/>
</dbReference>
<keyword evidence="3" id="KW-0813">Transport</keyword>
<accession>B8HJQ2</accession>
<dbReference type="HOGENOM" id="CLU_141240_1_0_3"/>
<dbReference type="GO" id="GO:0019898">
    <property type="term" value="C:extrinsic component of membrane"/>
    <property type="evidence" value="ECO:0007669"/>
    <property type="project" value="InterPro"/>
</dbReference>
<comment type="subcellular location">
    <subcellularLocation>
        <location evidence="1">Membrane</location>
        <topology evidence="1">Peripheral membrane protein</topology>
    </subcellularLocation>
</comment>
<dbReference type="eggNOG" id="COG1555">
    <property type="taxonomic scope" value="Bacteria"/>
</dbReference>
<dbReference type="AlphaFoldDB" id="B8HJQ2"/>
<organism evidence="7">
    <name type="scientific">Cyanothece sp. (strain PCC 7425 / ATCC 29141)</name>
    <dbReference type="NCBI Taxonomy" id="395961"/>
    <lineage>
        <taxon>Bacteria</taxon>
        <taxon>Bacillati</taxon>
        <taxon>Cyanobacteriota</taxon>
        <taxon>Cyanophyceae</taxon>
        <taxon>Gomontiellales</taxon>
        <taxon>Cyanothecaceae</taxon>
        <taxon>Cyanothece</taxon>
    </lineage>
</organism>
<gene>
    <name evidence="7" type="ordered locus">Cyan7425_2652</name>
</gene>
<proteinExistence type="inferred from homology"/>
<keyword evidence="4" id="KW-0793">Thylakoid</keyword>
<reference evidence="7" key="1">
    <citation type="submission" date="2009-01" db="EMBL/GenBank/DDBJ databases">
        <title>Complete sequence of chromosome Cyanothece sp. PCC 7425.</title>
        <authorList>
            <consortium name="US DOE Joint Genome Institute"/>
            <person name="Lucas S."/>
            <person name="Copeland A."/>
            <person name="Lapidus A."/>
            <person name="Glavina del Rio T."/>
            <person name="Dalin E."/>
            <person name="Tice H."/>
            <person name="Bruce D."/>
            <person name="Goodwin L."/>
            <person name="Pitluck S."/>
            <person name="Sims D."/>
            <person name="Meineke L."/>
            <person name="Brettin T."/>
            <person name="Detter J.C."/>
            <person name="Han C."/>
            <person name="Larimer F."/>
            <person name="Land M."/>
            <person name="Hauser L."/>
            <person name="Kyrpides N."/>
            <person name="Ovchinnikova G."/>
            <person name="Liberton M."/>
            <person name="Stoeckel J."/>
            <person name="Banerjee A."/>
            <person name="Singh A."/>
            <person name="Page L."/>
            <person name="Sato H."/>
            <person name="Zhao L."/>
            <person name="Sherman L."/>
            <person name="Pakrasi H."/>
            <person name="Richardson P."/>
        </authorList>
    </citation>
    <scope>NUCLEOTIDE SEQUENCE</scope>
    <source>
        <strain evidence="7">PCC 7425</strain>
    </source>
</reference>
<keyword evidence="6" id="KW-0602">Photosynthesis</keyword>
<evidence type="ECO:0000256" key="3">
    <source>
        <dbReference type="ARBA" id="ARBA00022982"/>
    </source>
</evidence>
<sequence length="138" mass="15636">MKSLIKLFRWLSLVFIGFLGFVSWIQPALAERLPAQPVMIQATEIALNTATELCVEGPKVDLNNANISAFTDCPGFYPTLAKLIIQHSPYQKVEDVLNISDLNDRQRELLQRNLDNFQVSPPVVSLGERMPPRPMMRK</sequence>
<evidence type="ECO:0000256" key="5">
    <source>
        <dbReference type="ARBA" id="ARBA00023136"/>
    </source>
</evidence>
<dbReference type="GO" id="GO:0009654">
    <property type="term" value="C:photosystem II oxygen evolving complex"/>
    <property type="evidence" value="ECO:0007669"/>
    <property type="project" value="InterPro"/>
</dbReference>
<dbReference type="GO" id="GO:0042549">
    <property type="term" value="P:photosystem II stabilization"/>
    <property type="evidence" value="ECO:0007669"/>
    <property type="project" value="InterPro"/>
</dbReference>
<evidence type="ECO:0000256" key="2">
    <source>
        <dbReference type="ARBA" id="ARBA00010827"/>
    </source>
</evidence>
<keyword evidence="5" id="KW-0472">Membrane</keyword>
<comment type="similarity">
    <text evidence="2">Belongs to the PsbU family.</text>
</comment>
<keyword evidence="3" id="KW-0249">Electron transport</keyword>
<dbReference type="InterPro" id="IPR010527">
    <property type="entry name" value="PSII_PsbU"/>
</dbReference>